<dbReference type="RefSeq" id="WP_125125972.1">
    <property type="nucleotide sequence ID" value="NZ_RHJS01000002.1"/>
</dbReference>
<dbReference type="SUPFAM" id="SSF51735">
    <property type="entry name" value="NAD(P)-binding Rossmann-fold domains"/>
    <property type="match status" value="1"/>
</dbReference>
<dbReference type="GO" id="GO:0004325">
    <property type="term" value="F:ferrochelatase activity"/>
    <property type="evidence" value="ECO:0007669"/>
    <property type="project" value="InterPro"/>
</dbReference>
<dbReference type="SUPFAM" id="SSF75615">
    <property type="entry name" value="Siroheme synthase middle domains-like"/>
    <property type="match status" value="1"/>
</dbReference>
<proteinExistence type="predicted"/>
<keyword evidence="9" id="KW-1185">Reference proteome</keyword>
<keyword evidence="4" id="KW-0520">NAD</keyword>
<evidence type="ECO:0000256" key="2">
    <source>
        <dbReference type="ARBA" id="ARBA00012400"/>
    </source>
</evidence>
<dbReference type="InterPro" id="IPR036291">
    <property type="entry name" value="NAD(P)-bd_dom_sf"/>
</dbReference>
<comment type="pathway">
    <text evidence="1">Porphyrin-containing compound metabolism; siroheme biosynthesis; sirohydrochlorin from precorrin-2: step 1/1.</text>
</comment>
<dbReference type="GO" id="GO:0019354">
    <property type="term" value="P:siroheme biosynthetic process"/>
    <property type="evidence" value="ECO:0007669"/>
    <property type="project" value="UniProtKB-UniPathway"/>
</dbReference>
<protein>
    <recommendedName>
        <fullName evidence="2">precorrin-2 dehydrogenase</fullName>
        <ecNumber evidence="2">1.3.1.76</ecNumber>
    </recommendedName>
</protein>
<dbReference type="UniPathway" id="UPA00262">
    <property type="reaction ID" value="UER00222"/>
</dbReference>
<dbReference type="NCBIfam" id="TIGR01470">
    <property type="entry name" value="cysG_Nterm"/>
    <property type="match status" value="1"/>
</dbReference>
<dbReference type="GO" id="GO:0043115">
    <property type="term" value="F:precorrin-2 dehydrogenase activity"/>
    <property type="evidence" value="ECO:0007669"/>
    <property type="project" value="UniProtKB-EC"/>
</dbReference>
<feature type="compositionally biased region" description="Basic and acidic residues" evidence="7">
    <location>
        <begin position="197"/>
        <end position="216"/>
    </location>
</feature>
<evidence type="ECO:0000313" key="8">
    <source>
        <dbReference type="EMBL" id="RRK30092.1"/>
    </source>
</evidence>
<evidence type="ECO:0000256" key="7">
    <source>
        <dbReference type="SAM" id="MobiDB-lite"/>
    </source>
</evidence>
<evidence type="ECO:0000256" key="1">
    <source>
        <dbReference type="ARBA" id="ARBA00005010"/>
    </source>
</evidence>
<evidence type="ECO:0000256" key="4">
    <source>
        <dbReference type="ARBA" id="ARBA00023027"/>
    </source>
</evidence>
<dbReference type="PANTHER" id="PTHR35330">
    <property type="entry name" value="SIROHEME BIOSYNTHESIS PROTEIN MET8"/>
    <property type="match status" value="1"/>
</dbReference>
<feature type="region of interest" description="Disordered" evidence="7">
    <location>
        <begin position="194"/>
        <end position="232"/>
    </location>
</feature>
<comment type="caution">
    <text evidence="8">The sequence shown here is derived from an EMBL/GenBank/DDBJ whole genome shotgun (WGS) entry which is preliminary data.</text>
</comment>
<dbReference type="Pfam" id="PF13241">
    <property type="entry name" value="NAD_binding_7"/>
    <property type="match status" value="1"/>
</dbReference>
<dbReference type="EC" id="1.3.1.76" evidence="2"/>
<dbReference type="InterPro" id="IPR028161">
    <property type="entry name" value="Met8-like"/>
</dbReference>
<sequence>MSYFPMFIELKDRPCLVAGGGKIARRKAETLRDYGARVTVAAPDVLPEIRAMEGVVCLEKQFDQSDLAGQVLVVAATDDPEQNHRISQACREAGIPVNAVDQKEDCSFIFPAYLKEGEVVAAFSSGGQSPVVAQYLKEQMRPVITPLLGELAEALACLRNALKQPGMEDMRKKLCREILELGLDMGGVPGAEQLGEMIKKMQEGGDNDGKNEKAESEPGYAEPGAGKSPAGG</sequence>
<evidence type="ECO:0000313" key="9">
    <source>
        <dbReference type="Proteomes" id="UP000274920"/>
    </source>
</evidence>
<reference evidence="8" key="1">
    <citation type="submission" date="2018-10" db="EMBL/GenBank/DDBJ databases">
        <title>Schaedlerella arabinophila gen. nov. sp. nov., isolated from the mouse intestinal tract and comparative analysis with the genome of the closely related altered Schaedler flora strain ASF502.</title>
        <authorList>
            <person name="Miyake S."/>
            <person name="Soh M."/>
            <person name="Seedorf H."/>
        </authorList>
    </citation>
    <scope>NUCLEOTIDE SEQUENCE [LARGE SCALE GENOMIC DNA]</scope>
    <source>
        <strain evidence="8">DSM 106076</strain>
    </source>
</reference>
<comment type="catalytic activity">
    <reaction evidence="6">
        <text>precorrin-2 + NAD(+) = sirohydrochlorin + NADH + 2 H(+)</text>
        <dbReference type="Rhea" id="RHEA:15613"/>
        <dbReference type="ChEBI" id="CHEBI:15378"/>
        <dbReference type="ChEBI" id="CHEBI:57540"/>
        <dbReference type="ChEBI" id="CHEBI:57945"/>
        <dbReference type="ChEBI" id="CHEBI:58351"/>
        <dbReference type="ChEBI" id="CHEBI:58827"/>
        <dbReference type="EC" id="1.3.1.76"/>
    </reaction>
</comment>
<gene>
    <name evidence="8" type="ORF">EBB54_00830</name>
</gene>
<name>A0A3R8KRE5_9FIRM</name>
<accession>A0A3R8KRE5</accession>
<evidence type="ECO:0000256" key="3">
    <source>
        <dbReference type="ARBA" id="ARBA00023002"/>
    </source>
</evidence>
<keyword evidence="5" id="KW-0627">Porphyrin biosynthesis</keyword>
<dbReference type="Gene3D" id="3.30.160.110">
    <property type="entry name" value="Siroheme synthase, domain 2"/>
    <property type="match status" value="1"/>
</dbReference>
<dbReference type="Gene3D" id="3.40.50.720">
    <property type="entry name" value="NAD(P)-binding Rossmann-like Domain"/>
    <property type="match status" value="1"/>
</dbReference>
<keyword evidence="3" id="KW-0560">Oxidoreductase</keyword>
<dbReference type="PANTHER" id="PTHR35330:SF1">
    <property type="entry name" value="SIROHEME BIOSYNTHESIS PROTEIN MET8"/>
    <property type="match status" value="1"/>
</dbReference>
<dbReference type="Proteomes" id="UP000274920">
    <property type="component" value="Unassembled WGS sequence"/>
</dbReference>
<organism evidence="8 9">
    <name type="scientific">Schaedlerella arabinosiphila</name>
    <dbReference type="NCBI Taxonomy" id="2044587"/>
    <lineage>
        <taxon>Bacteria</taxon>
        <taxon>Bacillati</taxon>
        <taxon>Bacillota</taxon>
        <taxon>Clostridia</taxon>
        <taxon>Lachnospirales</taxon>
        <taxon>Lachnospiraceae</taxon>
        <taxon>Schaedlerella</taxon>
    </lineage>
</organism>
<dbReference type="EMBL" id="RHJS01000002">
    <property type="protein sequence ID" value="RRK30092.1"/>
    <property type="molecule type" value="Genomic_DNA"/>
</dbReference>
<evidence type="ECO:0000256" key="6">
    <source>
        <dbReference type="ARBA" id="ARBA00047561"/>
    </source>
</evidence>
<evidence type="ECO:0000256" key="5">
    <source>
        <dbReference type="ARBA" id="ARBA00023244"/>
    </source>
</evidence>
<dbReference type="AlphaFoldDB" id="A0A3R8KRE5"/>
<dbReference type="InterPro" id="IPR006367">
    <property type="entry name" value="Sirohaem_synthase_N"/>
</dbReference>